<dbReference type="PRINTS" id="PR00420">
    <property type="entry name" value="RNGMNOXGNASE"/>
</dbReference>
<dbReference type="EMBL" id="AZHD01000016">
    <property type="protein sequence ID" value="OAA56719.1"/>
    <property type="molecule type" value="Genomic_DNA"/>
</dbReference>
<evidence type="ECO:0000256" key="1">
    <source>
        <dbReference type="ARBA" id="ARBA00001974"/>
    </source>
</evidence>
<dbReference type="GO" id="GO:0004497">
    <property type="term" value="F:monooxygenase activity"/>
    <property type="evidence" value="ECO:0007669"/>
    <property type="project" value="UniProtKB-KW"/>
</dbReference>
<evidence type="ECO:0000313" key="9">
    <source>
        <dbReference type="Proteomes" id="UP000076874"/>
    </source>
</evidence>
<dbReference type="Proteomes" id="UP000076874">
    <property type="component" value="Unassembled WGS sequence"/>
</dbReference>
<dbReference type="GO" id="GO:0071949">
    <property type="term" value="F:FAD binding"/>
    <property type="evidence" value="ECO:0007669"/>
    <property type="project" value="InterPro"/>
</dbReference>
<dbReference type="STRING" id="1081102.A0A167PJE2"/>
<evidence type="ECO:0000259" key="7">
    <source>
        <dbReference type="Pfam" id="PF01494"/>
    </source>
</evidence>
<dbReference type="OrthoDB" id="4870534at2759"/>
<proteinExistence type="inferred from homology"/>
<accession>A0A167PJE2</accession>
<comment type="caution">
    <text evidence="8">The sequence shown here is derived from an EMBL/GenBank/DDBJ whole genome shotgun (WGS) entry which is preliminary data.</text>
</comment>
<protein>
    <submittedName>
        <fullName evidence="8">Monooxygenase, FAD-binding protein</fullName>
    </submittedName>
</protein>
<sequence>MADTANPGFRAVIVGGGPVGLCLAHAFTLVGIDYVLLERRETAVEPAGFSVALWPHGVRILDQLGLLEEGRKVYLPMKDKYNQWPDGSKMGYNTLYEEIERSHGHPWMLFQRPVLLRLLYERLRERESRVLTGKKVVSIETHEDGVKVHCHDGSVVEGSLVVGCDGVFSRVRSIMRDLRLASGAGVSDGETSMPAQYQLLTGSLPRVEHLPAGTIWETRNNKMNVQVFMLEREGWFLAYKRLPEPVHQSTPYTDDDARAFAHAFMDQPVVGKDMLFRDLWALRKWARLLDLEEGFARHWYHDRIVLLGDAVHKMTPNAGLGLNQGWQGAVALTNALRSLLSTNPEPDARALTAAFATYKTKTEKMAKDAYFLSKIYIRITAWHNIAYKAADYLGPYIGGDTVLLNMLASPFVKRGLVLDSIPEPGYKVGRIPWDNQPYKTEDEETDG</sequence>
<evidence type="ECO:0000256" key="2">
    <source>
        <dbReference type="ARBA" id="ARBA00007992"/>
    </source>
</evidence>
<dbReference type="InterPro" id="IPR050562">
    <property type="entry name" value="FAD_mOase_fung"/>
</dbReference>
<organism evidence="8 9">
    <name type="scientific">Niveomyces insectorum RCEF 264</name>
    <dbReference type="NCBI Taxonomy" id="1081102"/>
    <lineage>
        <taxon>Eukaryota</taxon>
        <taxon>Fungi</taxon>
        <taxon>Dikarya</taxon>
        <taxon>Ascomycota</taxon>
        <taxon>Pezizomycotina</taxon>
        <taxon>Sordariomycetes</taxon>
        <taxon>Hypocreomycetidae</taxon>
        <taxon>Hypocreales</taxon>
        <taxon>Cordycipitaceae</taxon>
        <taxon>Niveomyces</taxon>
    </lineage>
</organism>
<evidence type="ECO:0000256" key="6">
    <source>
        <dbReference type="ARBA" id="ARBA00023033"/>
    </source>
</evidence>
<comment type="similarity">
    <text evidence="2">Belongs to the paxM FAD-dependent monooxygenase family.</text>
</comment>
<keyword evidence="9" id="KW-1185">Reference proteome</keyword>
<dbReference type="PANTHER" id="PTHR47356:SF2">
    <property type="entry name" value="FAD-BINDING DOMAIN-CONTAINING PROTEIN-RELATED"/>
    <property type="match status" value="1"/>
</dbReference>
<evidence type="ECO:0000313" key="8">
    <source>
        <dbReference type="EMBL" id="OAA56719.1"/>
    </source>
</evidence>
<keyword evidence="4" id="KW-0274">FAD</keyword>
<evidence type="ECO:0000256" key="3">
    <source>
        <dbReference type="ARBA" id="ARBA00022630"/>
    </source>
</evidence>
<dbReference type="Gene3D" id="3.50.50.60">
    <property type="entry name" value="FAD/NAD(P)-binding domain"/>
    <property type="match status" value="1"/>
</dbReference>
<reference evidence="8 9" key="1">
    <citation type="journal article" date="2016" name="Genome Biol. Evol.">
        <title>Divergent and convergent evolution of fungal pathogenicity.</title>
        <authorList>
            <person name="Shang Y."/>
            <person name="Xiao G."/>
            <person name="Zheng P."/>
            <person name="Cen K."/>
            <person name="Zhan S."/>
            <person name="Wang C."/>
        </authorList>
    </citation>
    <scope>NUCLEOTIDE SEQUENCE [LARGE SCALE GENOMIC DNA]</scope>
    <source>
        <strain evidence="8 9">RCEF 264</strain>
    </source>
</reference>
<dbReference type="SUPFAM" id="SSF51905">
    <property type="entry name" value="FAD/NAD(P)-binding domain"/>
    <property type="match status" value="1"/>
</dbReference>
<feature type="domain" description="FAD-binding" evidence="7">
    <location>
        <begin position="11"/>
        <end position="341"/>
    </location>
</feature>
<gene>
    <name evidence="8" type="ORF">SPI_07726</name>
</gene>
<dbReference type="InterPro" id="IPR036188">
    <property type="entry name" value="FAD/NAD-bd_sf"/>
</dbReference>
<keyword evidence="6 8" id="KW-0503">Monooxygenase</keyword>
<name>A0A167PJE2_9HYPO</name>
<dbReference type="AlphaFoldDB" id="A0A167PJE2"/>
<keyword evidence="5" id="KW-0560">Oxidoreductase</keyword>
<keyword evidence="3" id="KW-0285">Flavoprotein</keyword>
<dbReference type="PANTHER" id="PTHR47356">
    <property type="entry name" value="FAD-DEPENDENT MONOOXYGENASE ASQG-RELATED"/>
    <property type="match status" value="1"/>
</dbReference>
<dbReference type="InterPro" id="IPR002938">
    <property type="entry name" value="FAD-bd"/>
</dbReference>
<dbReference type="Pfam" id="PF01494">
    <property type="entry name" value="FAD_binding_3"/>
    <property type="match status" value="1"/>
</dbReference>
<evidence type="ECO:0000256" key="5">
    <source>
        <dbReference type="ARBA" id="ARBA00023002"/>
    </source>
</evidence>
<comment type="cofactor">
    <cofactor evidence="1">
        <name>FAD</name>
        <dbReference type="ChEBI" id="CHEBI:57692"/>
    </cofactor>
</comment>
<evidence type="ECO:0000256" key="4">
    <source>
        <dbReference type="ARBA" id="ARBA00022827"/>
    </source>
</evidence>